<feature type="region of interest" description="Disordered" evidence="6">
    <location>
        <begin position="1465"/>
        <end position="1491"/>
    </location>
</feature>
<feature type="domain" description="PKD/REJ-like" evidence="8">
    <location>
        <begin position="71"/>
        <end position="527"/>
    </location>
</feature>
<dbReference type="GO" id="GO:0006816">
    <property type="term" value="P:calcium ion transport"/>
    <property type="evidence" value="ECO:0007669"/>
    <property type="project" value="TreeGrafter"/>
</dbReference>
<feature type="transmembrane region" description="Helical" evidence="7">
    <location>
        <begin position="1008"/>
        <end position="1025"/>
    </location>
</feature>
<evidence type="ECO:0000259" key="8">
    <source>
        <dbReference type="Pfam" id="PF02010"/>
    </source>
</evidence>
<keyword evidence="5 7" id="KW-0472">Membrane</keyword>
<dbReference type="PANTHER" id="PTHR46730:SF1">
    <property type="entry name" value="PLAT DOMAIN-CONTAINING PROTEIN"/>
    <property type="match status" value="1"/>
</dbReference>
<keyword evidence="4 7" id="KW-1133">Transmembrane helix</keyword>
<dbReference type="PANTHER" id="PTHR46730">
    <property type="entry name" value="POLYCYSTIN-1"/>
    <property type="match status" value="1"/>
</dbReference>
<organism evidence="9 10">
    <name type="scientific">Cymbomonas tetramitiformis</name>
    <dbReference type="NCBI Taxonomy" id="36881"/>
    <lineage>
        <taxon>Eukaryota</taxon>
        <taxon>Viridiplantae</taxon>
        <taxon>Chlorophyta</taxon>
        <taxon>Pyramimonadophyceae</taxon>
        <taxon>Pyramimonadales</taxon>
        <taxon>Pyramimonadaceae</taxon>
        <taxon>Cymbomonas</taxon>
    </lineage>
</organism>
<gene>
    <name evidence="9" type="ORF">CYMTET_53255</name>
</gene>
<evidence type="ECO:0000256" key="3">
    <source>
        <dbReference type="ARBA" id="ARBA00022737"/>
    </source>
</evidence>
<dbReference type="InterPro" id="IPR002859">
    <property type="entry name" value="PKD/REJ-like"/>
</dbReference>
<feature type="compositionally biased region" description="Basic and acidic residues" evidence="6">
    <location>
        <begin position="1159"/>
        <end position="1169"/>
    </location>
</feature>
<evidence type="ECO:0000256" key="2">
    <source>
        <dbReference type="ARBA" id="ARBA00022692"/>
    </source>
</evidence>
<feature type="region of interest" description="Disordered" evidence="6">
    <location>
        <begin position="1120"/>
        <end position="1230"/>
    </location>
</feature>
<evidence type="ECO:0000313" key="9">
    <source>
        <dbReference type="EMBL" id="KAK3236615.1"/>
    </source>
</evidence>
<evidence type="ECO:0000256" key="6">
    <source>
        <dbReference type="SAM" id="MobiDB-lite"/>
    </source>
</evidence>
<evidence type="ECO:0000256" key="7">
    <source>
        <dbReference type="SAM" id="Phobius"/>
    </source>
</evidence>
<evidence type="ECO:0000313" key="10">
    <source>
        <dbReference type="Proteomes" id="UP001190700"/>
    </source>
</evidence>
<feature type="transmembrane region" description="Helical" evidence="7">
    <location>
        <begin position="978"/>
        <end position="996"/>
    </location>
</feature>
<feature type="compositionally biased region" description="Polar residues" evidence="6">
    <location>
        <begin position="1196"/>
        <end position="1213"/>
    </location>
</feature>
<keyword evidence="2 7" id="KW-0812">Transmembrane</keyword>
<evidence type="ECO:0000256" key="5">
    <source>
        <dbReference type="ARBA" id="ARBA00023136"/>
    </source>
</evidence>
<dbReference type="EMBL" id="LGRX02034941">
    <property type="protein sequence ID" value="KAK3236615.1"/>
    <property type="molecule type" value="Genomic_DNA"/>
</dbReference>
<evidence type="ECO:0000256" key="4">
    <source>
        <dbReference type="ARBA" id="ARBA00022989"/>
    </source>
</evidence>
<dbReference type="GO" id="GO:0005886">
    <property type="term" value="C:plasma membrane"/>
    <property type="evidence" value="ECO:0007669"/>
    <property type="project" value="TreeGrafter"/>
</dbReference>
<accession>A0AAE0BIS3</accession>
<comment type="subcellular location">
    <subcellularLocation>
        <location evidence="1">Membrane</location>
    </subcellularLocation>
</comment>
<keyword evidence="10" id="KW-1185">Reference proteome</keyword>
<reference evidence="9 10" key="1">
    <citation type="journal article" date="2015" name="Genome Biol. Evol.">
        <title>Comparative Genomics of a Bacterivorous Green Alga Reveals Evolutionary Causalities and Consequences of Phago-Mixotrophic Mode of Nutrition.</title>
        <authorList>
            <person name="Burns J.A."/>
            <person name="Paasch A."/>
            <person name="Narechania A."/>
            <person name="Kim E."/>
        </authorList>
    </citation>
    <scope>NUCLEOTIDE SEQUENCE [LARGE SCALE GENOMIC DNA]</scope>
    <source>
        <strain evidence="9 10">PLY_AMNH</strain>
    </source>
</reference>
<feature type="compositionally biased region" description="Polar residues" evidence="6">
    <location>
        <begin position="1320"/>
        <end position="1350"/>
    </location>
</feature>
<proteinExistence type="predicted"/>
<dbReference type="Pfam" id="PF02010">
    <property type="entry name" value="REJ"/>
    <property type="match status" value="1"/>
</dbReference>
<name>A0AAE0BIS3_9CHLO</name>
<feature type="compositionally biased region" description="Basic and acidic residues" evidence="6">
    <location>
        <begin position="1472"/>
        <end position="1485"/>
    </location>
</feature>
<feature type="region of interest" description="Disordered" evidence="6">
    <location>
        <begin position="1274"/>
        <end position="1373"/>
    </location>
</feature>
<comment type="caution">
    <text evidence="9">The sequence shown here is derived from an EMBL/GenBank/DDBJ whole genome shotgun (WGS) entry which is preliminary data.</text>
</comment>
<dbReference type="GO" id="GO:0005261">
    <property type="term" value="F:monoatomic cation channel activity"/>
    <property type="evidence" value="ECO:0007669"/>
    <property type="project" value="TreeGrafter"/>
</dbReference>
<evidence type="ECO:0000256" key="1">
    <source>
        <dbReference type="ARBA" id="ARBA00004370"/>
    </source>
</evidence>
<keyword evidence="3" id="KW-0677">Repeat</keyword>
<sequence length="1556" mass="164814">MASTTSCATSTAEQPVPGIAACPEGFRCRASECWQCSLAVSILSSTAIMQTMRPFLHNQVVGRLDGLDSPGCVNTEGTSLWWTVTDVGTGVPLNLTASLNMVDTLDLVLPAYTLQVGRTYSVALSGSLRGAPEVSGTTPVLQVSTAQEPLVVVVSGAGVEMGSSTELRLDATASYDPGTGTADGINFEWSCVSTLGACHAADGSLLPDVISSGGGAQCHGVSEGCATLSTTLQGSSEGTGYNFTCTGSKGARHTATSLLGVTVFSEVQTPSVSIAPLSAKASPNANTFLHSTASFPFGEAGSQWLHWQAHRVDRADPTFNLSTSALTPLTQSTLALQSGALVAGGTYQFVLRAGDSAGAASAFMTVHVNEPPRHRNASGEAALRVVPSDPYGCHVAASSARWVNGVASGVALHDYFTAELRAWEDDLADLPLTYQVRFAEAGSWKDGGKTAGLSDFSPSTAQTFLVPKPGLEDSHHHVTIEVVVRDALQAAARVSTTIRVTAKEFETAPEEARYIDRLLQQGASELANGGTRDALALVDGISFRLNAGGEASLEQREKTALLLANLTARLSLTDSAVEDLADSVASLVVKPSQVGNATSAITLSLLQELADATLGRDESGSQAAALTQLAADGMAAALSSLSTVGASGNSTAAPSQVASTLPVMDDIGRAMGMALVEGMRAETASDYLALSVQLDKVAGLAAAASLAATGPSATSANLTGASLTVPGALLENLVEGSDSLISTHILVSAAEHHLAQNTTIAGPTPLGSTVTSIVLRSPGSAGELQVAQLEEGLTVTLPFDWAGAEGQDATEGGLTCVWWDDRSGAYSGAGCAALPNPSPPAAGVYWNQTNTSLLEGGDLRRAWEIQNASMIRGCTVEYGAVFGEYSGMDAGLRKYVGAECELGRADNAFGCSWVWQQGVFAGPGCERLPELECLCTHLTDFKCGGLEVKRARVQKTSLISGEQLASLSLKDAGESLEILLPPLAALILGGMLFWIISSVVDWAHRRHIVSGLLSAGITSIHFYPLRLIKSSVGTEMDELFTWTMMEGGIWRGAPRKQVQRETDRMTLRAIKSYLKRHSAAEQARFSGARGQTGAQFPALRPSAGLISTKTFWEQAEAAIDDLTQDPPSPVVDLAQGKRPRVQLKGPSSTETSQSGVKHPCPEMDPKLKEEEEEANLSSHLLARGPLDPETPVSPGLNDTSHLDTASPLGTPTSGPEAGTKTGESGPFAKNELYLTPRTTPLDLEFECTPLMHSLQAPITVVSPRYLLGATEPKARTGKVAVTESVERHGDGGSSSSSGGGDYGTRERSKQVLRKNKQKGPFTQAQARSSKPFTQAQARSSKPFTQAQARNSEPFAQAQARNSEPPRPDDPYSPLTVRTFLLRVIRRCWIQRPEIQGPALCKQLGLNMLRLQLCVPYEDLKKSSLVHKRVMSANQEYASENDREDQFGLNQSFVNCGAQMLLSSGRSKRRMRRLESAGKRYQDPRRQQGKKGLIQQEDLDLLTLDRMLGTAVVVAFLSNTSIIRMAKVRTGRLPNLFLALVPGVREVHHQRRHQQYS</sequence>
<dbReference type="Proteomes" id="UP001190700">
    <property type="component" value="Unassembled WGS sequence"/>
</dbReference>
<feature type="compositionally biased region" description="Polar residues" evidence="6">
    <location>
        <begin position="1145"/>
        <end position="1155"/>
    </location>
</feature>
<protein>
    <recommendedName>
        <fullName evidence="8">PKD/REJ-like domain-containing protein</fullName>
    </recommendedName>
</protein>